<dbReference type="Gene3D" id="3.40.50.150">
    <property type="entry name" value="Vaccinia Virus protein VP39"/>
    <property type="match status" value="1"/>
</dbReference>
<accession>A0A7S3VGQ2</accession>
<dbReference type="PANTHER" id="PTHR21008">
    <property type="entry name" value="S-ADENOSYLMETHIONINE SENSOR UPSTREAM OF MTORC1-RELATED"/>
    <property type="match status" value="1"/>
</dbReference>
<dbReference type="InterPro" id="IPR029063">
    <property type="entry name" value="SAM-dependent_MTases_sf"/>
</dbReference>
<evidence type="ECO:0000313" key="5">
    <source>
        <dbReference type="EMBL" id="CAE0479253.1"/>
    </source>
</evidence>
<dbReference type="Pfam" id="PF11968">
    <property type="entry name" value="Bmt2"/>
    <property type="match status" value="2"/>
</dbReference>
<evidence type="ECO:0000256" key="1">
    <source>
        <dbReference type="ARBA" id="ARBA00022603"/>
    </source>
</evidence>
<proteinExistence type="predicted"/>
<evidence type="ECO:0000256" key="2">
    <source>
        <dbReference type="ARBA" id="ARBA00022679"/>
    </source>
</evidence>
<gene>
    <name evidence="5" type="ORF">CDEB00056_LOCUS24107</name>
</gene>
<name>A0A7S3VGQ2_9STRA</name>
<dbReference type="InterPro" id="IPR021867">
    <property type="entry name" value="Bmt2/SAMTOR"/>
</dbReference>
<keyword evidence="3" id="KW-0949">S-adenosyl-L-methionine</keyword>
<dbReference type="EMBL" id="HBIO01031464">
    <property type="protein sequence ID" value="CAE0479253.1"/>
    <property type="molecule type" value="Transcribed_RNA"/>
</dbReference>
<dbReference type="GO" id="GO:0005730">
    <property type="term" value="C:nucleolus"/>
    <property type="evidence" value="ECO:0007669"/>
    <property type="project" value="TreeGrafter"/>
</dbReference>
<feature type="region of interest" description="Disordered" evidence="4">
    <location>
        <begin position="1"/>
        <end position="26"/>
    </location>
</feature>
<dbReference type="AlphaFoldDB" id="A0A7S3VGQ2"/>
<dbReference type="PANTHER" id="PTHR21008:SF1">
    <property type="entry name" value="25S RRNA (ADENINE(2142)-N(1))-METHYLTRANSFERASE"/>
    <property type="match status" value="1"/>
</dbReference>
<keyword evidence="2" id="KW-0808">Transferase</keyword>
<keyword evidence="1" id="KW-0489">Methyltransferase</keyword>
<reference evidence="5" key="1">
    <citation type="submission" date="2021-01" db="EMBL/GenBank/DDBJ databases">
        <authorList>
            <person name="Corre E."/>
            <person name="Pelletier E."/>
            <person name="Niang G."/>
            <person name="Scheremetjew M."/>
            <person name="Finn R."/>
            <person name="Kale V."/>
            <person name="Holt S."/>
            <person name="Cochrane G."/>
            <person name="Meng A."/>
            <person name="Brown T."/>
            <person name="Cohen L."/>
        </authorList>
    </citation>
    <scope>NUCLEOTIDE SEQUENCE</scope>
    <source>
        <strain evidence="5">MM31A-1</strain>
    </source>
</reference>
<dbReference type="SUPFAM" id="SSF53335">
    <property type="entry name" value="S-adenosyl-L-methionine-dependent methyltransferases"/>
    <property type="match status" value="1"/>
</dbReference>
<organism evidence="5">
    <name type="scientific">Chaetoceros debilis</name>
    <dbReference type="NCBI Taxonomy" id="122233"/>
    <lineage>
        <taxon>Eukaryota</taxon>
        <taxon>Sar</taxon>
        <taxon>Stramenopiles</taxon>
        <taxon>Ochrophyta</taxon>
        <taxon>Bacillariophyta</taxon>
        <taxon>Coscinodiscophyceae</taxon>
        <taxon>Chaetocerotophycidae</taxon>
        <taxon>Chaetocerotales</taxon>
        <taxon>Chaetocerotaceae</taxon>
        <taxon>Chaetoceros</taxon>
    </lineage>
</organism>
<evidence type="ECO:0000256" key="3">
    <source>
        <dbReference type="ARBA" id="ARBA00022691"/>
    </source>
</evidence>
<sequence length="355" mass="41156">MVKRKKQKPVPLAPPPQMKSRKKARKVTSLFHKLTRDMDEAKAKNNLSQVESIQQQIHEMGGREEYQRASQLSTSFHSTSRWVLKVLIQKGWSCGIHMTKSMNIDEDKNDGTASDQDKVPVNILEVGAINTELLDAANKTRRVLAKKDKNNNSNEDDNDQKQKYKDIPLYNINCRAIDLRSSHERIEEQNFLSMPLPKRSPHLGAYHVIVCSMVLNCVTTAEDRGKMLCLLYHQLKPGGLCFFTIPKLCLQQSKYINRQMFEELLVDGIGFKIENKKETPKVAFWILKRPKDKLIEDNIDVKVVPHKYKRGREAIASHNKDRKWKETWETTRIINRGKKFRNEFAVIITKDMTSR</sequence>
<evidence type="ECO:0000256" key="4">
    <source>
        <dbReference type="SAM" id="MobiDB-lite"/>
    </source>
</evidence>
<protein>
    <submittedName>
        <fullName evidence="5">Uncharacterized protein</fullName>
    </submittedName>
</protein>
<dbReference type="GO" id="GO:0016433">
    <property type="term" value="F:rRNA (adenine) methyltransferase activity"/>
    <property type="evidence" value="ECO:0007669"/>
    <property type="project" value="TreeGrafter"/>
</dbReference>